<evidence type="ECO:0000256" key="2">
    <source>
        <dbReference type="SAM" id="SignalP"/>
    </source>
</evidence>
<sequence>MFTFKLSYVLLYFLDINCTIQQRSPLCSLEEIGPRVASILDCKIVTAFVAKINLESNKELLNKMPDNYISQHYSLLVYTGKILNFLECFRKYHLPEDTFPVGKPMDKTVSIPDKIETELGEVDGNDAEKIIRNMRFNIYCIKEYRKRMILSCLDSLKTVHNFFQKLEIAGDKLDLVRKENKSEKEVEEDIGNKNMHEPFHASKGLESLKDLLKNKKE</sequence>
<feature type="compositionally biased region" description="Basic and acidic residues" evidence="1">
    <location>
        <begin position="206"/>
        <end position="217"/>
    </location>
</feature>
<evidence type="ECO:0000313" key="4">
    <source>
        <dbReference type="Proteomes" id="UP000014978"/>
    </source>
</evidence>
<dbReference type="VEuPathDB" id="MicrosporidiaDB:SLOPH_461"/>
<feature type="chain" id="PRO_5004547408" evidence="2">
    <location>
        <begin position="22"/>
        <end position="217"/>
    </location>
</feature>
<dbReference type="HOGENOM" id="CLU_1272991_0_0_1"/>
<keyword evidence="2" id="KW-0732">Signal</keyword>
<reference evidence="4" key="1">
    <citation type="journal article" date="2013" name="PLoS Genet.">
        <title>The genome of Spraguea lophii and the basis of host-microsporidian interactions.</title>
        <authorList>
            <person name="Campbell S.E."/>
            <person name="Williams T.A."/>
            <person name="Yousuf A."/>
            <person name="Soanes D.M."/>
            <person name="Paszkiewicz K.H."/>
            <person name="Williams B.A.P."/>
        </authorList>
    </citation>
    <scope>NUCLEOTIDE SEQUENCE [LARGE SCALE GENOMIC DNA]</scope>
    <source>
        <strain evidence="4">42_110</strain>
    </source>
</reference>
<dbReference type="InParanoid" id="S7XGY7"/>
<dbReference type="Proteomes" id="UP000014978">
    <property type="component" value="Unassembled WGS sequence"/>
</dbReference>
<name>S7XGY7_SPRLO</name>
<feature type="signal peptide" evidence="2">
    <location>
        <begin position="1"/>
        <end position="21"/>
    </location>
</feature>
<organism evidence="3 4">
    <name type="scientific">Spraguea lophii (strain 42_110)</name>
    <name type="common">Microsporidian parasite</name>
    <dbReference type="NCBI Taxonomy" id="1358809"/>
    <lineage>
        <taxon>Eukaryota</taxon>
        <taxon>Fungi</taxon>
        <taxon>Fungi incertae sedis</taxon>
        <taxon>Microsporidia</taxon>
        <taxon>Spragueidae</taxon>
        <taxon>Spraguea</taxon>
    </lineage>
</organism>
<feature type="region of interest" description="Disordered" evidence="1">
    <location>
        <begin position="184"/>
        <end position="217"/>
    </location>
</feature>
<accession>S7XGY7</accession>
<keyword evidence="4" id="KW-1185">Reference proteome</keyword>
<dbReference type="EMBL" id="ATCN01000869">
    <property type="protein sequence ID" value="EPR78324.1"/>
    <property type="molecule type" value="Genomic_DNA"/>
</dbReference>
<dbReference type="AlphaFoldDB" id="S7XGY7"/>
<proteinExistence type="predicted"/>
<gene>
    <name evidence="3" type="ORF">SLOPH_461</name>
</gene>
<protein>
    <submittedName>
        <fullName evidence="3">Uncharacterized protein</fullName>
    </submittedName>
</protein>
<comment type="caution">
    <text evidence="3">The sequence shown here is derived from an EMBL/GenBank/DDBJ whole genome shotgun (WGS) entry which is preliminary data.</text>
</comment>
<evidence type="ECO:0000256" key="1">
    <source>
        <dbReference type="SAM" id="MobiDB-lite"/>
    </source>
</evidence>
<evidence type="ECO:0000313" key="3">
    <source>
        <dbReference type="EMBL" id="EPR78324.1"/>
    </source>
</evidence>
<feature type="compositionally biased region" description="Basic and acidic residues" evidence="1">
    <location>
        <begin position="184"/>
        <end position="200"/>
    </location>
</feature>